<reference evidence="2 3" key="1">
    <citation type="submission" date="2017-11" db="EMBL/GenBank/DDBJ databases">
        <title>Genomic Encyclopedia of Archaeal and Bacterial Type Strains, Phase II (KMG-II): From Individual Species to Whole Genera.</title>
        <authorList>
            <person name="Goeker M."/>
        </authorList>
    </citation>
    <scope>NUCLEOTIDE SEQUENCE [LARGE SCALE GENOMIC DNA]</scope>
    <source>
        <strain evidence="2 3">DSM 25625</strain>
    </source>
</reference>
<dbReference type="GO" id="GO:0003677">
    <property type="term" value="F:DNA binding"/>
    <property type="evidence" value="ECO:0007669"/>
    <property type="project" value="InterPro"/>
</dbReference>
<organism evidence="2 3">
    <name type="scientific">Compostimonas suwonensis</name>
    <dbReference type="NCBI Taxonomy" id="1048394"/>
    <lineage>
        <taxon>Bacteria</taxon>
        <taxon>Bacillati</taxon>
        <taxon>Actinomycetota</taxon>
        <taxon>Actinomycetes</taxon>
        <taxon>Micrococcales</taxon>
        <taxon>Microbacteriaceae</taxon>
        <taxon>Compostimonas</taxon>
    </lineage>
</organism>
<dbReference type="GO" id="GO:0006355">
    <property type="term" value="P:regulation of DNA-templated transcription"/>
    <property type="evidence" value="ECO:0007669"/>
    <property type="project" value="InterPro"/>
</dbReference>
<feature type="domain" description="HTH luxR-type" evidence="1">
    <location>
        <begin position="266"/>
        <end position="313"/>
    </location>
</feature>
<gene>
    <name evidence="2" type="ORF">CLV54_1298</name>
</gene>
<keyword evidence="3" id="KW-1185">Reference proteome</keyword>
<dbReference type="EMBL" id="PGFB01000002">
    <property type="protein sequence ID" value="PJJ63628.1"/>
    <property type="molecule type" value="Genomic_DNA"/>
</dbReference>
<dbReference type="InterPro" id="IPR000792">
    <property type="entry name" value="Tscrpt_reg_LuxR_C"/>
</dbReference>
<dbReference type="InterPro" id="IPR036388">
    <property type="entry name" value="WH-like_DNA-bd_sf"/>
</dbReference>
<dbReference type="OrthoDB" id="5932488at2"/>
<protein>
    <submittedName>
        <fullName evidence="2">Regulatory LuxR family protein</fullName>
    </submittedName>
</protein>
<evidence type="ECO:0000259" key="1">
    <source>
        <dbReference type="SMART" id="SM00421"/>
    </source>
</evidence>
<evidence type="ECO:0000313" key="2">
    <source>
        <dbReference type="EMBL" id="PJJ63628.1"/>
    </source>
</evidence>
<dbReference type="InterPro" id="IPR016032">
    <property type="entry name" value="Sig_transdc_resp-reg_C-effctor"/>
</dbReference>
<dbReference type="SMART" id="SM00421">
    <property type="entry name" value="HTH_LUXR"/>
    <property type="match status" value="1"/>
</dbReference>
<proteinExistence type="predicted"/>
<dbReference type="Proteomes" id="UP000230161">
    <property type="component" value="Unassembled WGS sequence"/>
</dbReference>
<name>A0A2M9BZX9_9MICO</name>
<accession>A0A2M9BZX9</accession>
<dbReference type="Gene3D" id="1.10.10.10">
    <property type="entry name" value="Winged helix-like DNA-binding domain superfamily/Winged helix DNA-binding domain"/>
    <property type="match status" value="1"/>
</dbReference>
<dbReference type="RefSeq" id="WP_100344101.1">
    <property type="nucleotide sequence ID" value="NZ_PGFB01000002.1"/>
</dbReference>
<sequence length="319" mass="33879">MSVTALTDDAVLTVLATVYRMHSPSVSELAGLQALSTGRLDEILATLEDAGFLVVDGDTVRPTSPDLAFTSIAASALDAQTAAARSLTAFLEALPALSREWETGLSGDDQPLSAEVIHGHRSQWEAWSRYAASAPPRHPINLYPDLTVLRDIIVPDLDAVRPAIQAGLVVRAVVPAAMAVDEEDRATLDAIVGAGVAVRTLPHVPSWLYVDDGVLAALPVTWGEHPPSSIMIVRHPTIVSALAALIESRWRDGRPYPNTSSGWDPVLALLAQGLSDAAVAQALGLSVRTVQRRIGEAMDHYAVTSRFELGGAVERAKLS</sequence>
<dbReference type="SUPFAM" id="SSF46894">
    <property type="entry name" value="C-terminal effector domain of the bipartite response regulators"/>
    <property type="match status" value="1"/>
</dbReference>
<evidence type="ECO:0000313" key="3">
    <source>
        <dbReference type="Proteomes" id="UP000230161"/>
    </source>
</evidence>
<comment type="caution">
    <text evidence="2">The sequence shown here is derived from an EMBL/GenBank/DDBJ whole genome shotgun (WGS) entry which is preliminary data.</text>
</comment>
<dbReference type="AlphaFoldDB" id="A0A2M9BZX9"/>